<accession>A0A1A9ZCD3</accession>
<dbReference type="Proteomes" id="UP000092445">
    <property type="component" value="Unassembled WGS sequence"/>
</dbReference>
<keyword evidence="3" id="KW-1185">Reference proteome</keyword>
<evidence type="ECO:0000313" key="3">
    <source>
        <dbReference type="Proteomes" id="UP000092445"/>
    </source>
</evidence>
<dbReference type="AlphaFoldDB" id="A0A1A9ZCD3"/>
<dbReference type="EnsemblMetazoa" id="GPAI010410-RA">
    <property type="protein sequence ID" value="GPAI010410-PA"/>
    <property type="gene ID" value="GPAI010410"/>
</dbReference>
<reference evidence="3" key="1">
    <citation type="submission" date="2014-03" db="EMBL/GenBank/DDBJ databases">
        <authorList>
            <person name="Aksoy S."/>
            <person name="Warren W."/>
            <person name="Wilson R.K."/>
        </authorList>
    </citation>
    <scope>NUCLEOTIDE SEQUENCE [LARGE SCALE GENOMIC DNA]</scope>
    <source>
        <strain evidence="3">IAEA</strain>
    </source>
</reference>
<name>A0A1A9ZCD3_GLOPL</name>
<evidence type="ECO:0000313" key="2">
    <source>
        <dbReference type="EnsemblMetazoa" id="GPAI010410-PA"/>
    </source>
</evidence>
<organism evidence="2 3">
    <name type="scientific">Glossina pallidipes</name>
    <name type="common">Tsetse fly</name>
    <dbReference type="NCBI Taxonomy" id="7398"/>
    <lineage>
        <taxon>Eukaryota</taxon>
        <taxon>Metazoa</taxon>
        <taxon>Ecdysozoa</taxon>
        <taxon>Arthropoda</taxon>
        <taxon>Hexapoda</taxon>
        <taxon>Insecta</taxon>
        <taxon>Pterygota</taxon>
        <taxon>Neoptera</taxon>
        <taxon>Endopterygota</taxon>
        <taxon>Diptera</taxon>
        <taxon>Brachycera</taxon>
        <taxon>Muscomorpha</taxon>
        <taxon>Hippoboscoidea</taxon>
        <taxon>Glossinidae</taxon>
        <taxon>Glossina</taxon>
    </lineage>
</organism>
<proteinExistence type="predicted"/>
<reference evidence="2" key="2">
    <citation type="submission" date="2020-05" db="UniProtKB">
        <authorList>
            <consortium name="EnsemblMetazoa"/>
        </authorList>
    </citation>
    <scope>IDENTIFICATION</scope>
    <source>
        <strain evidence="2">IAEA</strain>
    </source>
</reference>
<dbReference type="VEuPathDB" id="VectorBase:GPAI010410"/>
<sequence length="130" mass="13137">MFLKIFINKFYLASSFIFLLALRAALALGSAGALDGLDAGLVTAIEEALTFAFAMEVNGSLVGGALADSKRLIKAGGNIVGGIGGGGGAAIKATLPASVTEGSGDLSPSSSSSSSLHCDKRRRSKQNIFN</sequence>
<feature type="compositionally biased region" description="Basic residues" evidence="1">
    <location>
        <begin position="119"/>
        <end position="130"/>
    </location>
</feature>
<protein>
    <submittedName>
        <fullName evidence="2">Uncharacterized protein</fullName>
    </submittedName>
</protein>
<evidence type="ECO:0000256" key="1">
    <source>
        <dbReference type="SAM" id="MobiDB-lite"/>
    </source>
</evidence>
<feature type="region of interest" description="Disordered" evidence="1">
    <location>
        <begin position="99"/>
        <end position="130"/>
    </location>
</feature>